<evidence type="ECO:0000313" key="1">
    <source>
        <dbReference type="EMBL" id="MDG0795063.1"/>
    </source>
</evidence>
<reference evidence="1 2" key="1">
    <citation type="submission" date="2022-10" db="EMBL/GenBank/DDBJ databases">
        <title>Comparative genomic analysis of Cohnella hashimotonis sp. nov., isolated from the International Space Station.</title>
        <authorList>
            <person name="Simpson A."/>
            <person name="Venkateswaran K."/>
        </authorList>
    </citation>
    <scope>NUCLEOTIDE SEQUENCE [LARGE SCALE GENOMIC DNA]</scope>
    <source>
        <strain evidence="1 2">DSM 18997</strain>
    </source>
</reference>
<dbReference type="EMBL" id="JAPDHZ010000008">
    <property type="protein sequence ID" value="MDG0795063.1"/>
    <property type="molecule type" value="Genomic_DNA"/>
</dbReference>
<organism evidence="1 2">
    <name type="scientific">Cohnella ginsengisoli</name>
    <dbReference type="NCBI Taxonomy" id="425004"/>
    <lineage>
        <taxon>Bacteria</taxon>
        <taxon>Bacillati</taxon>
        <taxon>Bacillota</taxon>
        <taxon>Bacilli</taxon>
        <taxon>Bacillales</taxon>
        <taxon>Paenibacillaceae</taxon>
        <taxon>Cohnella</taxon>
    </lineage>
</organism>
<accession>A0A9X4QQL7</accession>
<sequence length="94" mass="10636">MAASMPDVLKKYGLSLQQLAVSNGSAEGERTFYEPKTDKHLYENDEDLLGIRHDTLIPADKVQGPARDGQIFHVAELRRDGLEQLERARDKRNT</sequence>
<keyword evidence="2" id="KW-1185">Reference proteome</keyword>
<evidence type="ECO:0000313" key="2">
    <source>
        <dbReference type="Proteomes" id="UP001153387"/>
    </source>
</evidence>
<protein>
    <submittedName>
        <fullName evidence="1">Uncharacterized protein</fullName>
    </submittedName>
</protein>
<comment type="caution">
    <text evidence="1">The sequence shown here is derived from an EMBL/GenBank/DDBJ whole genome shotgun (WGS) entry which is preliminary data.</text>
</comment>
<name>A0A9X4QQL7_9BACL</name>
<proteinExistence type="predicted"/>
<dbReference type="RefSeq" id="WP_277568765.1">
    <property type="nucleotide sequence ID" value="NZ_JAPDHZ010000008.1"/>
</dbReference>
<dbReference type="Proteomes" id="UP001153387">
    <property type="component" value="Unassembled WGS sequence"/>
</dbReference>
<gene>
    <name evidence="1" type="ORF">OMP38_32710</name>
</gene>
<dbReference type="AlphaFoldDB" id="A0A9X4QQL7"/>